<proteinExistence type="predicted"/>
<keyword evidence="2 4" id="KW-0808">Transferase</keyword>
<dbReference type="GO" id="GO:0042409">
    <property type="term" value="F:caffeoyl-CoA O-methyltransferase activity"/>
    <property type="evidence" value="ECO:0007669"/>
    <property type="project" value="UniProtKB-EC"/>
</dbReference>
<evidence type="ECO:0000256" key="3">
    <source>
        <dbReference type="ARBA" id="ARBA00022691"/>
    </source>
</evidence>
<evidence type="ECO:0000313" key="4">
    <source>
        <dbReference type="EMBL" id="NIY63544.1"/>
    </source>
</evidence>
<keyword evidence="6" id="KW-1185">Reference proteome</keyword>
<dbReference type="EMBL" id="LJIW01000001">
    <property type="protein sequence ID" value="PNG95547.1"/>
    <property type="molecule type" value="Genomic_DNA"/>
</dbReference>
<name>A0A291SJP7_STRMQ</name>
<reference evidence="4 7" key="2">
    <citation type="submission" date="2020-02" db="EMBL/GenBank/DDBJ databases">
        <title>Streptomyces malaysiensis DSM14702 (JHCC583434, PFL_A843) Genome sequencing and assembly.</title>
        <authorList>
            <person name="Samborskyy M."/>
        </authorList>
    </citation>
    <scope>NUCLEOTIDE SEQUENCE [LARGE SCALE GENOMIC DNA]</scope>
    <source>
        <strain evidence="4 7">DSM 14702</strain>
    </source>
</reference>
<evidence type="ECO:0000256" key="2">
    <source>
        <dbReference type="ARBA" id="ARBA00022679"/>
    </source>
</evidence>
<keyword evidence="3" id="KW-0949">S-adenosyl-L-methionine</keyword>
<dbReference type="Pfam" id="PF13578">
    <property type="entry name" value="Methyltransf_24"/>
    <property type="match status" value="1"/>
</dbReference>
<dbReference type="Proteomes" id="UP000236520">
    <property type="component" value="Unassembled WGS sequence"/>
</dbReference>
<dbReference type="EC" id="2.1.1.104" evidence="4"/>
<dbReference type="SUPFAM" id="SSF53335">
    <property type="entry name" value="S-adenosyl-L-methionine-dependent methyltransferases"/>
    <property type="match status" value="1"/>
</dbReference>
<dbReference type="AlphaFoldDB" id="A0A291SJP7"/>
<dbReference type="PROSITE" id="PS51682">
    <property type="entry name" value="SAM_OMT_I"/>
    <property type="match status" value="1"/>
</dbReference>
<dbReference type="InterPro" id="IPR002935">
    <property type="entry name" value="SAM_O-MeTrfase"/>
</dbReference>
<dbReference type="KEGG" id="smal:SMALA_0836"/>
<organism evidence="4 7">
    <name type="scientific">Streptomyces malaysiensis</name>
    <dbReference type="NCBI Taxonomy" id="92644"/>
    <lineage>
        <taxon>Bacteria</taxon>
        <taxon>Bacillati</taxon>
        <taxon>Actinomycetota</taxon>
        <taxon>Actinomycetes</taxon>
        <taxon>Kitasatosporales</taxon>
        <taxon>Streptomycetaceae</taxon>
        <taxon>Streptomyces</taxon>
        <taxon>Streptomyces violaceusniger group</taxon>
    </lineage>
</organism>
<gene>
    <name evidence="4" type="ORF">SMALB_1481</name>
    <name evidence="5" type="ORF">SMF913_11572</name>
</gene>
<dbReference type="GO" id="GO:0032259">
    <property type="term" value="P:methylation"/>
    <property type="evidence" value="ECO:0007669"/>
    <property type="project" value="UniProtKB-KW"/>
</dbReference>
<dbReference type="PANTHER" id="PTHR43167:SF1">
    <property type="entry name" value="PUTATIVE (AFU_ORTHOLOGUE AFUA_6G01830)-RELATED"/>
    <property type="match status" value="1"/>
</dbReference>
<protein>
    <submittedName>
        <fullName evidence="4">O-methyltransferase family protein</fullName>
        <ecNumber evidence="4">2.1.1.104</ecNumber>
    </submittedName>
</protein>
<dbReference type="Gene3D" id="3.40.50.150">
    <property type="entry name" value="Vaccinia Virus protein VP39"/>
    <property type="match status" value="1"/>
</dbReference>
<evidence type="ECO:0000313" key="6">
    <source>
        <dbReference type="Proteomes" id="UP000236520"/>
    </source>
</evidence>
<evidence type="ECO:0000313" key="7">
    <source>
        <dbReference type="Proteomes" id="UP000536624"/>
    </source>
</evidence>
<keyword evidence="1 4" id="KW-0489">Methyltransferase</keyword>
<reference evidence="5 6" key="1">
    <citation type="submission" date="2015-09" db="EMBL/GenBank/DDBJ databases">
        <title>Genome sequence, genome mining and natural product profiling of a biocontrol bacterium Streptomyces malaysiensis F913.</title>
        <authorList>
            <person name="Xu Y."/>
            <person name="Wei J."/>
            <person name="Xie J."/>
            <person name="Li T."/>
            <person name="Zhou Z."/>
        </authorList>
    </citation>
    <scope>NUCLEOTIDE SEQUENCE [LARGE SCALE GENOMIC DNA]</scope>
    <source>
        <strain evidence="5 6">F913</strain>
    </source>
</reference>
<dbReference type="RefSeq" id="WP_069871198.1">
    <property type="nucleotide sequence ID" value="NZ_BAAAHF010000018.1"/>
</dbReference>
<dbReference type="CDD" id="cd02440">
    <property type="entry name" value="AdoMet_MTases"/>
    <property type="match status" value="1"/>
</dbReference>
<dbReference type="PANTHER" id="PTHR43167">
    <property type="entry name" value="PUTATIVE (AFU_ORTHOLOGUE AFUA_6G01830)-RELATED"/>
    <property type="match status" value="1"/>
</dbReference>
<accession>A0A291SJP7</accession>
<evidence type="ECO:0000313" key="5">
    <source>
        <dbReference type="EMBL" id="PNG95547.1"/>
    </source>
</evidence>
<dbReference type="EMBL" id="JAALLH010000001">
    <property type="protein sequence ID" value="NIY63544.1"/>
    <property type="molecule type" value="Genomic_DNA"/>
</dbReference>
<comment type="caution">
    <text evidence="4">The sequence shown here is derived from an EMBL/GenBank/DDBJ whole genome shotgun (WGS) entry which is preliminary data.</text>
</comment>
<evidence type="ECO:0000256" key="1">
    <source>
        <dbReference type="ARBA" id="ARBA00022603"/>
    </source>
</evidence>
<dbReference type="InterPro" id="IPR029063">
    <property type="entry name" value="SAM-dependent_MTases_sf"/>
</dbReference>
<dbReference type="Proteomes" id="UP000536624">
    <property type="component" value="Unassembled WGS sequence"/>
</dbReference>
<sequence>MPSTLHTEPVATVLDGLLEAEREGDERAFAETGVTDPKAAWAELDAGQMAETFKDASMSVSKEGGELLYLLTRATGARTVVEYGTSFGVSTLYLASAVRDNGGGQVIGTELQADKVARATEAIAAAGLSDIASVRVGDARETLRELPESVDLLLMDGWPNLNRAVLEVVEPRLRRGALVLVDDMDMDFGFDMHREMRDYLADPSSGYLALRLPVAHGILAGVRLG</sequence>